<dbReference type="RefSeq" id="WP_121457828.1">
    <property type="nucleotide sequence ID" value="NZ_JAANMQ010000002.1"/>
</dbReference>
<evidence type="ECO:0000313" key="1">
    <source>
        <dbReference type="EMBL" id="RKT59600.1"/>
    </source>
</evidence>
<proteinExistence type="predicted"/>
<comment type="caution">
    <text evidence="1">The sequence shown here is derived from an EMBL/GenBank/DDBJ whole genome shotgun (WGS) entry which is preliminary data.</text>
</comment>
<gene>
    <name evidence="1" type="ORF">DFR40_1488</name>
</gene>
<name>A0A495WED5_9RHOO</name>
<dbReference type="OrthoDB" id="9182606at2"/>
<dbReference type="AlphaFoldDB" id="A0A495WED5"/>
<sequence length="80" mass="8853">MAEKLILPTEVKVCATCSYWDGERQVDAEMKLVVVSDECQGECLVQETNKPGLHDVRKECDCIWEDLEPDDDVGSPPAAA</sequence>
<evidence type="ECO:0000313" key="2">
    <source>
        <dbReference type="Proteomes" id="UP000270626"/>
    </source>
</evidence>
<accession>A0A495WED5</accession>
<organism evidence="1 2">
    <name type="scientific">Azonexus fungiphilus</name>
    <dbReference type="NCBI Taxonomy" id="146940"/>
    <lineage>
        <taxon>Bacteria</taxon>
        <taxon>Pseudomonadati</taxon>
        <taxon>Pseudomonadota</taxon>
        <taxon>Betaproteobacteria</taxon>
        <taxon>Rhodocyclales</taxon>
        <taxon>Azonexaceae</taxon>
        <taxon>Azonexus</taxon>
    </lineage>
</organism>
<keyword evidence="2" id="KW-1185">Reference proteome</keyword>
<dbReference type="EMBL" id="RBXP01000013">
    <property type="protein sequence ID" value="RKT59600.1"/>
    <property type="molecule type" value="Genomic_DNA"/>
</dbReference>
<protein>
    <submittedName>
        <fullName evidence="1">Uncharacterized protein</fullName>
    </submittedName>
</protein>
<reference evidence="1 2" key="1">
    <citation type="submission" date="2018-10" db="EMBL/GenBank/DDBJ databases">
        <title>Genomic Encyclopedia of Type Strains, Phase IV (KMG-IV): sequencing the most valuable type-strain genomes for metagenomic binning, comparative biology and taxonomic classification.</title>
        <authorList>
            <person name="Goeker M."/>
        </authorList>
    </citation>
    <scope>NUCLEOTIDE SEQUENCE [LARGE SCALE GENOMIC DNA]</scope>
    <source>
        <strain evidence="1 2">DSM 23841</strain>
    </source>
</reference>
<dbReference type="Proteomes" id="UP000270626">
    <property type="component" value="Unassembled WGS sequence"/>
</dbReference>